<evidence type="ECO:0000313" key="1">
    <source>
        <dbReference type="EMBL" id="CAB4552071.1"/>
    </source>
</evidence>
<dbReference type="AlphaFoldDB" id="A0A6J6CKX3"/>
<gene>
    <name evidence="1" type="ORF">UFOPK1440_01215</name>
</gene>
<reference evidence="1" key="1">
    <citation type="submission" date="2020-05" db="EMBL/GenBank/DDBJ databases">
        <authorList>
            <person name="Chiriac C."/>
            <person name="Salcher M."/>
            <person name="Ghai R."/>
            <person name="Kavagutti S V."/>
        </authorList>
    </citation>
    <scope>NUCLEOTIDE SEQUENCE</scope>
</reference>
<protein>
    <submittedName>
        <fullName evidence="1">Unannotated protein</fullName>
    </submittedName>
</protein>
<organism evidence="1">
    <name type="scientific">freshwater metagenome</name>
    <dbReference type="NCBI Taxonomy" id="449393"/>
    <lineage>
        <taxon>unclassified sequences</taxon>
        <taxon>metagenomes</taxon>
        <taxon>ecological metagenomes</taxon>
    </lineage>
</organism>
<name>A0A6J6CKX3_9ZZZZ</name>
<sequence length="38" mass="3975">MPAVPEEAREPLLEPSAALEAQLNVGPGSCKAQHFGKT</sequence>
<dbReference type="EMBL" id="CAEZSP010000109">
    <property type="protein sequence ID" value="CAB4552071.1"/>
    <property type="molecule type" value="Genomic_DNA"/>
</dbReference>
<accession>A0A6J6CKX3</accession>
<proteinExistence type="predicted"/>